<dbReference type="GO" id="GO:0009055">
    <property type="term" value="F:electron transfer activity"/>
    <property type="evidence" value="ECO:0007669"/>
    <property type="project" value="InterPro"/>
</dbReference>
<dbReference type="InterPro" id="IPR004852">
    <property type="entry name" value="Di-haem_cyt_c_peroxidsae"/>
</dbReference>
<dbReference type="RefSeq" id="WP_282213203.1">
    <property type="nucleotide sequence ID" value="NZ_OX458332.1"/>
</dbReference>
<dbReference type="SUPFAM" id="SSF46626">
    <property type="entry name" value="Cytochrome c"/>
    <property type="match status" value="2"/>
</dbReference>
<reference evidence="9" key="1">
    <citation type="submission" date="2023-03" db="EMBL/GenBank/DDBJ databases">
        <authorList>
            <person name="Pearce D."/>
        </authorList>
    </citation>
    <scope>NUCLEOTIDE SEQUENCE</scope>
    <source>
        <strain evidence="9">Mc</strain>
    </source>
</reference>
<evidence type="ECO:0000256" key="3">
    <source>
        <dbReference type="ARBA" id="ARBA00022723"/>
    </source>
</evidence>
<comment type="subcellular location">
    <subcellularLocation>
        <location evidence="1">Cell envelope</location>
    </subcellularLocation>
</comment>
<sequence length="773" mass="82400">MFKLLRHRPMRSGSSRLLAIGPACLLTLLLAAALCPAVVFAHGALVFPFSLKNVRPPPIPGLGKIVKNEKALLVLGKALFWDMNVGSDGMACASCHFHAGADVRTKNALNPGGKRHLTDAGGNPLYPGLAAGFKPTASGGAGGPNYELTANDFPFVRLADPNDADAGFTAETDNVMSSSGTYAGEFRAVHRTGDALDDCDRAGHDGVYHVGGIRTRQVEPRNTPTVINAALFHRQFWDGRANSVFNGVNGDGLRDSGAGVWVVVNGKPKKKPFRLENSSLASQAVGPPVNNQEMSCNGRTFPDVGRKLLQRRALERQEVHAEDSVLAGYRSERGQGLAQTYAELVKKAFRSAYWSGKAPPKNRAIFGKPAGSAEPYTLMEANFALYFGVAVQAYMRTLISDQAPVDSEKVRVCFDGHELQPVTGCPNSDYLIDAPQAMTAAQLRGLQHFINAHCIICHTGPLASTAVSPEIVRLVNGKAVKVNPNGYTLVDRTNDPLGNTRLMDVGFVNTGVTHYSFDPGLGNNSASNPSQPLSFAQQYLAELVGNGGGVFDELKVRPCLFTVPFVKKSKSDPYGFPDDQLQPDPLGSEGCVLSKLAMIPTPAAAAAEVAKAEAGSSSLLRAGVQGTFKIPTLRNVELTAPYFHNGSVLTLNQVIDFYIRVGNYASRDKAVEMPTLSDIIGNEQGPKDDIVAFLKSLTDERVRDEAAPFDHPALRVPNGHAGDHRSVSDADGDGLADDEFLEIPAVGRKGRTAQGLGPIQALQGSIEGSEGTP</sequence>
<dbReference type="InterPro" id="IPR009056">
    <property type="entry name" value="Cyt_c-like_dom"/>
</dbReference>
<dbReference type="Pfam" id="PF03150">
    <property type="entry name" value="CCP_MauG"/>
    <property type="match status" value="1"/>
</dbReference>
<protein>
    <submittedName>
        <fullName evidence="9">Cytochrome c peroxidase</fullName>
        <ecNumber evidence="9">1.11.1.5</ecNumber>
    </submittedName>
</protein>
<dbReference type="PROSITE" id="PS51007">
    <property type="entry name" value="CYTC"/>
    <property type="match status" value="1"/>
</dbReference>
<dbReference type="PANTHER" id="PTHR30600">
    <property type="entry name" value="CYTOCHROME C PEROXIDASE-RELATED"/>
    <property type="match status" value="1"/>
</dbReference>
<keyword evidence="3 6" id="KW-0479">Metal-binding</keyword>
<dbReference type="GO" id="GO:0004130">
    <property type="term" value="F:cytochrome-c peroxidase activity"/>
    <property type="evidence" value="ECO:0007669"/>
    <property type="project" value="UniProtKB-EC"/>
</dbReference>
<feature type="domain" description="Cytochrome c" evidence="8">
    <location>
        <begin position="440"/>
        <end position="555"/>
    </location>
</feature>
<evidence type="ECO:0000256" key="1">
    <source>
        <dbReference type="ARBA" id="ARBA00004196"/>
    </source>
</evidence>
<dbReference type="InterPro" id="IPR036909">
    <property type="entry name" value="Cyt_c-like_dom_sf"/>
</dbReference>
<evidence type="ECO:0000256" key="4">
    <source>
        <dbReference type="ARBA" id="ARBA00023002"/>
    </source>
</evidence>
<proteinExistence type="predicted"/>
<dbReference type="GO" id="GO:0020037">
    <property type="term" value="F:heme binding"/>
    <property type="evidence" value="ECO:0007669"/>
    <property type="project" value="InterPro"/>
</dbReference>
<dbReference type="Proteomes" id="UP001158598">
    <property type="component" value="Chromosome"/>
</dbReference>
<feature type="region of interest" description="Disordered" evidence="7">
    <location>
        <begin position="751"/>
        <end position="773"/>
    </location>
</feature>
<dbReference type="EC" id="1.11.1.5" evidence="9"/>
<evidence type="ECO:0000256" key="7">
    <source>
        <dbReference type="SAM" id="MobiDB-lite"/>
    </source>
</evidence>
<keyword evidence="5 6" id="KW-0408">Iron</keyword>
<name>A0AA35Y0Z4_METCP</name>
<dbReference type="Gene3D" id="1.10.760.10">
    <property type="entry name" value="Cytochrome c-like domain"/>
    <property type="match status" value="2"/>
</dbReference>
<feature type="region of interest" description="Disordered" evidence="7">
    <location>
        <begin position="711"/>
        <end position="735"/>
    </location>
</feature>
<evidence type="ECO:0000313" key="10">
    <source>
        <dbReference type="Proteomes" id="UP001158598"/>
    </source>
</evidence>
<evidence type="ECO:0000256" key="5">
    <source>
        <dbReference type="ARBA" id="ARBA00023004"/>
    </source>
</evidence>
<organism evidence="9 10">
    <name type="scientific">Methylococcus capsulatus</name>
    <dbReference type="NCBI Taxonomy" id="414"/>
    <lineage>
        <taxon>Bacteria</taxon>
        <taxon>Pseudomonadati</taxon>
        <taxon>Pseudomonadota</taxon>
        <taxon>Gammaproteobacteria</taxon>
        <taxon>Methylococcales</taxon>
        <taxon>Methylococcaceae</taxon>
        <taxon>Methylococcus</taxon>
    </lineage>
</organism>
<accession>A0AA35Y0Z4</accession>
<evidence type="ECO:0000313" key="9">
    <source>
        <dbReference type="EMBL" id="CAI8823614.1"/>
    </source>
</evidence>
<evidence type="ECO:0000256" key="2">
    <source>
        <dbReference type="ARBA" id="ARBA00022617"/>
    </source>
</evidence>
<keyword evidence="9" id="KW-0575">Peroxidase</keyword>
<keyword evidence="2 6" id="KW-0349">Heme</keyword>
<dbReference type="AlphaFoldDB" id="A0AA35Y0Z4"/>
<gene>
    <name evidence="9" type="ORF">MCNOR_1993</name>
</gene>
<dbReference type="GO" id="GO:0046872">
    <property type="term" value="F:metal ion binding"/>
    <property type="evidence" value="ECO:0007669"/>
    <property type="project" value="UniProtKB-KW"/>
</dbReference>
<dbReference type="EMBL" id="OX458332">
    <property type="protein sequence ID" value="CAI8823614.1"/>
    <property type="molecule type" value="Genomic_DNA"/>
</dbReference>
<evidence type="ECO:0000259" key="8">
    <source>
        <dbReference type="PROSITE" id="PS51007"/>
    </source>
</evidence>
<dbReference type="GO" id="GO:0030313">
    <property type="term" value="C:cell envelope"/>
    <property type="evidence" value="ECO:0007669"/>
    <property type="project" value="UniProtKB-SubCell"/>
</dbReference>
<dbReference type="InterPro" id="IPR051395">
    <property type="entry name" value="Cytochrome_c_Peroxidase/MauG"/>
</dbReference>
<evidence type="ECO:0000256" key="6">
    <source>
        <dbReference type="PROSITE-ProRule" id="PRU00433"/>
    </source>
</evidence>
<keyword evidence="4 9" id="KW-0560">Oxidoreductase</keyword>